<sequence length="552" mass="62974">MMIFPNPNDLFQKLLGDLKELAEYEKSPSKDRSNCLNDNENHSDQNKECFENSSDEIATSNPNKEKEEPPQDSDIHQLIEECSTEVSEEQKQSMEDTMLELVKICQEKEFLCIHDNVDDLIESVLKTKLLSINSQRLDNKEQEVKKVVEHPAERGNRSIESFENFRVIHKSSISLKTTSQISSIHAVAPILSTKEPEYSLSMGYEHSNTTLKMESDEIIKSGDEELVPILSEDKVTLEDKRECNVPVYENSHICDDHSEIFSDSKNDDDISVYDDDFEDIEYVEASLPDPEIVSVEEENVVYQEEEDVDLEDIFQIQDVDLREKLLSITRLIFNIESLNDNPIPDLVLNSSVSIPTFEESDNSLSDIFSPEFETFCDHTEETRSGNTTHADHSLPEYDSFCFEIEPDQERLINVVKSDISDNSSNDPLLEEADLFLAFDNSIPPGIENVANDSEGNILPRPLPEPPDAEFDARKEIPVVMNDKDEDVDYSSFIFVIYPEMFPLLLSAESEDTIFDPGKDCAQIAKNQPKTGQYQHKIRSQQKKPDQQAIFSE</sequence>
<dbReference type="AlphaFoldDB" id="A0A6L2MDK5"/>
<feature type="region of interest" description="Disordered" evidence="1">
    <location>
        <begin position="526"/>
        <end position="552"/>
    </location>
</feature>
<protein>
    <recommendedName>
        <fullName evidence="3">Reverse transcriptase domain-containing protein</fullName>
    </recommendedName>
</protein>
<proteinExistence type="predicted"/>
<feature type="region of interest" description="Disordered" evidence="1">
    <location>
        <begin position="25"/>
        <end position="73"/>
    </location>
</feature>
<name>A0A6L2MDK5_TANCI</name>
<dbReference type="EMBL" id="BKCJ010006367">
    <property type="protein sequence ID" value="GEU71770.1"/>
    <property type="molecule type" value="Genomic_DNA"/>
</dbReference>
<feature type="compositionally biased region" description="Basic and acidic residues" evidence="1">
    <location>
        <begin position="25"/>
        <end position="50"/>
    </location>
</feature>
<evidence type="ECO:0000256" key="1">
    <source>
        <dbReference type="SAM" id="MobiDB-lite"/>
    </source>
</evidence>
<evidence type="ECO:0008006" key="3">
    <source>
        <dbReference type="Google" id="ProtNLM"/>
    </source>
</evidence>
<reference evidence="2" key="1">
    <citation type="journal article" date="2019" name="Sci. Rep.">
        <title>Draft genome of Tanacetum cinerariifolium, the natural source of mosquito coil.</title>
        <authorList>
            <person name="Yamashiro T."/>
            <person name="Shiraishi A."/>
            <person name="Satake H."/>
            <person name="Nakayama K."/>
        </authorList>
    </citation>
    <scope>NUCLEOTIDE SEQUENCE</scope>
</reference>
<organism evidence="2">
    <name type="scientific">Tanacetum cinerariifolium</name>
    <name type="common">Dalmatian daisy</name>
    <name type="synonym">Chrysanthemum cinerariifolium</name>
    <dbReference type="NCBI Taxonomy" id="118510"/>
    <lineage>
        <taxon>Eukaryota</taxon>
        <taxon>Viridiplantae</taxon>
        <taxon>Streptophyta</taxon>
        <taxon>Embryophyta</taxon>
        <taxon>Tracheophyta</taxon>
        <taxon>Spermatophyta</taxon>
        <taxon>Magnoliopsida</taxon>
        <taxon>eudicotyledons</taxon>
        <taxon>Gunneridae</taxon>
        <taxon>Pentapetalae</taxon>
        <taxon>asterids</taxon>
        <taxon>campanulids</taxon>
        <taxon>Asterales</taxon>
        <taxon>Asteraceae</taxon>
        <taxon>Asteroideae</taxon>
        <taxon>Anthemideae</taxon>
        <taxon>Anthemidinae</taxon>
        <taxon>Tanacetum</taxon>
    </lineage>
</organism>
<feature type="compositionally biased region" description="Basic and acidic residues" evidence="1">
    <location>
        <begin position="63"/>
        <end position="73"/>
    </location>
</feature>
<comment type="caution">
    <text evidence="2">The sequence shown here is derived from an EMBL/GenBank/DDBJ whole genome shotgun (WGS) entry which is preliminary data.</text>
</comment>
<evidence type="ECO:0000313" key="2">
    <source>
        <dbReference type="EMBL" id="GEU71770.1"/>
    </source>
</evidence>
<feature type="compositionally biased region" description="Polar residues" evidence="1">
    <location>
        <begin position="51"/>
        <end position="62"/>
    </location>
</feature>
<accession>A0A6L2MDK5</accession>
<gene>
    <name evidence="2" type="ORF">Tci_043748</name>
</gene>